<gene>
    <name evidence="4" type="ORF">M125_2525</name>
</gene>
<organism evidence="4 5">
    <name type="scientific">Bacteroides fragilis str. 3998T(B)3</name>
    <dbReference type="NCBI Taxonomy" id="1339316"/>
    <lineage>
        <taxon>Bacteria</taxon>
        <taxon>Pseudomonadati</taxon>
        <taxon>Bacteroidota</taxon>
        <taxon>Bacteroidia</taxon>
        <taxon>Bacteroidales</taxon>
        <taxon>Bacteroidaceae</taxon>
        <taxon>Bacteroides</taxon>
    </lineage>
</organism>
<feature type="signal peptide" evidence="2">
    <location>
        <begin position="1"/>
        <end position="18"/>
    </location>
</feature>
<comment type="caution">
    <text evidence="4">The sequence shown here is derived from an EMBL/GenBank/DDBJ whole genome shotgun (WGS) entry which is preliminary data.</text>
</comment>
<keyword evidence="1 4" id="KW-0378">Hydrolase</keyword>
<feature type="chain" id="PRO_5001479617" evidence="2">
    <location>
        <begin position="19"/>
        <end position="287"/>
    </location>
</feature>
<dbReference type="InterPro" id="IPR050300">
    <property type="entry name" value="GDXG_lipolytic_enzyme"/>
</dbReference>
<reference evidence="4 5" key="1">
    <citation type="submission" date="2014-02" db="EMBL/GenBank/DDBJ databases">
        <authorList>
            <person name="Sears C."/>
            <person name="Carroll K."/>
            <person name="Sack B.R."/>
            <person name="Qadri F."/>
            <person name="Myers L.L."/>
            <person name="Chung G.-T."/>
            <person name="Escheverria P."/>
            <person name="Fraser C.M."/>
            <person name="Sadzewicz L."/>
            <person name="Shefchek K.A."/>
            <person name="Tallon L."/>
            <person name="Das S.P."/>
            <person name="Daugherty S."/>
            <person name="Mongodin E.F."/>
        </authorList>
    </citation>
    <scope>NUCLEOTIDE SEQUENCE [LARGE SCALE GENOMIC DNA]</scope>
    <source>
        <strain evidence="5">3998T(B)3</strain>
    </source>
</reference>
<dbReference type="Gene3D" id="3.40.50.1820">
    <property type="entry name" value="alpha/beta hydrolase"/>
    <property type="match status" value="1"/>
</dbReference>
<dbReference type="GO" id="GO:0016787">
    <property type="term" value="F:hydrolase activity"/>
    <property type="evidence" value="ECO:0007669"/>
    <property type="project" value="UniProtKB-KW"/>
</dbReference>
<dbReference type="InterPro" id="IPR029058">
    <property type="entry name" value="AB_hydrolase_fold"/>
</dbReference>
<evidence type="ECO:0000256" key="1">
    <source>
        <dbReference type="ARBA" id="ARBA00022801"/>
    </source>
</evidence>
<dbReference type="AlphaFoldDB" id="A0A015U259"/>
<dbReference type="RefSeq" id="WP_032578084.1">
    <property type="nucleotide sequence ID" value="NZ_JGDB01000125.1"/>
</dbReference>
<dbReference type="EMBL" id="JGDB01000125">
    <property type="protein sequence ID" value="EXY90799.1"/>
    <property type="molecule type" value="Genomic_DNA"/>
</dbReference>
<dbReference type="PANTHER" id="PTHR48081:SF6">
    <property type="entry name" value="PEPTIDASE S9 PROLYL OLIGOPEPTIDASE CATALYTIC DOMAIN-CONTAINING PROTEIN"/>
    <property type="match status" value="1"/>
</dbReference>
<evidence type="ECO:0000313" key="5">
    <source>
        <dbReference type="Proteomes" id="UP000020773"/>
    </source>
</evidence>
<dbReference type="SUPFAM" id="SSF53474">
    <property type="entry name" value="alpha/beta-Hydrolases"/>
    <property type="match status" value="1"/>
</dbReference>
<dbReference type="PATRIC" id="fig|1339316.3.peg.2418"/>
<dbReference type="Pfam" id="PF07859">
    <property type="entry name" value="Abhydrolase_3"/>
    <property type="match status" value="1"/>
</dbReference>
<evidence type="ECO:0000259" key="3">
    <source>
        <dbReference type="Pfam" id="PF07859"/>
    </source>
</evidence>
<dbReference type="PANTHER" id="PTHR48081">
    <property type="entry name" value="AB HYDROLASE SUPERFAMILY PROTEIN C4A8.06C"/>
    <property type="match status" value="1"/>
</dbReference>
<sequence length="287" mass="31830">MKTLITSILLFMATGLSAQKPVELPLWPNGAPNDNGLKGEEVMSAPYRLTNVTQPTITVYRPATPNGMTIIMCPGGAYALLAMNHEGHDMAPWFNSLGITYVVLKYRMPNGHCEVPLSDAEQAIRIVRKHAKDWNIRTDRVGIMGASAGGHLASTLATHYSSEDTRPDFQILLYPVITMESGDTHGGSRHNLLGPDATPELTRKFSNEQQVTDHTPQAFIPLSSDDEGVPPANGVNYYLALQKHKVPATLHIYPTGGHGWGFYDSFAYKRQWTEELEKWLRDGVRFQ</sequence>
<evidence type="ECO:0000256" key="2">
    <source>
        <dbReference type="SAM" id="SignalP"/>
    </source>
</evidence>
<accession>A0A015U259</accession>
<name>A0A015U259_BACFG</name>
<keyword evidence="2" id="KW-0732">Signal</keyword>
<dbReference type="Proteomes" id="UP000020773">
    <property type="component" value="Unassembled WGS sequence"/>
</dbReference>
<feature type="domain" description="Alpha/beta hydrolase fold-3" evidence="3">
    <location>
        <begin position="75"/>
        <end position="260"/>
    </location>
</feature>
<protein>
    <submittedName>
        <fullName evidence="4">Alpha/beta hydrolase fold family protein</fullName>
    </submittedName>
</protein>
<dbReference type="InterPro" id="IPR013094">
    <property type="entry name" value="AB_hydrolase_3"/>
</dbReference>
<evidence type="ECO:0000313" key="4">
    <source>
        <dbReference type="EMBL" id="EXY90799.1"/>
    </source>
</evidence>
<proteinExistence type="predicted"/>